<keyword evidence="5" id="KW-1185">Reference proteome</keyword>
<keyword evidence="3" id="KW-0472">Membrane</keyword>
<dbReference type="RefSeq" id="WP_317571120.1">
    <property type="nucleotide sequence ID" value="NZ_JAWLKA010000029.1"/>
</dbReference>
<dbReference type="Proteomes" id="UP001185737">
    <property type="component" value="Unassembled WGS sequence"/>
</dbReference>
<dbReference type="SUPFAM" id="SSF46565">
    <property type="entry name" value="Chaperone J-domain"/>
    <property type="match status" value="1"/>
</dbReference>
<dbReference type="InterPro" id="IPR011990">
    <property type="entry name" value="TPR-like_helical_dom_sf"/>
</dbReference>
<keyword evidence="3" id="KW-1133">Transmembrane helix</keyword>
<dbReference type="SUPFAM" id="SSF48452">
    <property type="entry name" value="TPR-like"/>
    <property type="match status" value="1"/>
</dbReference>
<evidence type="ECO:0000256" key="1">
    <source>
        <dbReference type="PROSITE-ProRule" id="PRU00339"/>
    </source>
</evidence>
<name>A0ABU4CRD8_RHOJO</name>
<dbReference type="InterPro" id="IPR001623">
    <property type="entry name" value="DnaJ_domain"/>
</dbReference>
<comment type="caution">
    <text evidence="4">The sequence shown here is derived from an EMBL/GenBank/DDBJ whole genome shotgun (WGS) entry which is preliminary data.</text>
</comment>
<dbReference type="CDD" id="cd06257">
    <property type="entry name" value="DnaJ"/>
    <property type="match status" value="1"/>
</dbReference>
<feature type="repeat" description="TPR" evidence="1">
    <location>
        <begin position="163"/>
        <end position="196"/>
    </location>
</feature>
<evidence type="ECO:0000256" key="3">
    <source>
        <dbReference type="SAM" id="Phobius"/>
    </source>
</evidence>
<dbReference type="InterPro" id="IPR019734">
    <property type="entry name" value="TPR_rpt"/>
</dbReference>
<dbReference type="InterPro" id="IPR036869">
    <property type="entry name" value="J_dom_sf"/>
</dbReference>
<keyword evidence="3" id="KW-0812">Transmembrane</keyword>
<dbReference type="Pfam" id="PF13432">
    <property type="entry name" value="TPR_16"/>
    <property type="match status" value="2"/>
</dbReference>
<dbReference type="SMART" id="SM00028">
    <property type="entry name" value="TPR"/>
    <property type="match status" value="2"/>
</dbReference>
<protein>
    <submittedName>
        <fullName evidence="4">Tetratricopeptide repeat protein</fullName>
    </submittedName>
</protein>
<dbReference type="EMBL" id="JAWLKA010000029">
    <property type="protein sequence ID" value="MDV6285803.1"/>
    <property type="molecule type" value="Genomic_DNA"/>
</dbReference>
<dbReference type="Gene3D" id="1.10.287.110">
    <property type="entry name" value="DnaJ domain"/>
    <property type="match status" value="1"/>
</dbReference>
<reference evidence="4 5" key="1">
    <citation type="submission" date="2023-10" db="EMBL/GenBank/DDBJ databases">
        <title>Development of a sustainable strategy for remediation of hydrocarbon-contaminated territories based on the waste exchange concept.</title>
        <authorList>
            <person name="Krivoruchko A."/>
        </authorList>
    </citation>
    <scope>NUCLEOTIDE SEQUENCE [LARGE SCALE GENOMIC DNA]</scope>
    <source>
        <strain evidence="4 5">IEGM 60</strain>
    </source>
</reference>
<feature type="transmembrane region" description="Helical" evidence="3">
    <location>
        <begin position="339"/>
        <end position="361"/>
    </location>
</feature>
<feature type="region of interest" description="Disordered" evidence="2">
    <location>
        <begin position="70"/>
        <end position="95"/>
    </location>
</feature>
<keyword evidence="1" id="KW-0802">TPR repeat</keyword>
<dbReference type="Gene3D" id="1.25.40.10">
    <property type="entry name" value="Tetratricopeptide repeat domain"/>
    <property type="match status" value="1"/>
</dbReference>
<proteinExistence type="predicted"/>
<evidence type="ECO:0000313" key="4">
    <source>
        <dbReference type="EMBL" id="MDV6285803.1"/>
    </source>
</evidence>
<dbReference type="PROSITE" id="PS50005">
    <property type="entry name" value="TPR"/>
    <property type="match status" value="2"/>
</dbReference>
<feature type="transmembrane region" description="Helical" evidence="3">
    <location>
        <begin position="311"/>
        <end position="333"/>
    </location>
</feature>
<feature type="compositionally biased region" description="Basic and acidic residues" evidence="2">
    <location>
        <begin position="70"/>
        <end position="81"/>
    </location>
</feature>
<feature type="repeat" description="TPR" evidence="1">
    <location>
        <begin position="129"/>
        <end position="162"/>
    </location>
</feature>
<evidence type="ECO:0000256" key="2">
    <source>
        <dbReference type="SAM" id="MobiDB-lite"/>
    </source>
</evidence>
<organism evidence="4 5">
    <name type="scientific">Rhodococcus jostii</name>
    <dbReference type="NCBI Taxonomy" id="132919"/>
    <lineage>
        <taxon>Bacteria</taxon>
        <taxon>Bacillati</taxon>
        <taxon>Actinomycetota</taxon>
        <taxon>Actinomycetes</taxon>
        <taxon>Mycobacteriales</taxon>
        <taxon>Nocardiaceae</taxon>
        <taxon>Rhodococcus</taxon>
    </lineage>
</organism>
<sequence length="372" mass="40791">MTIDIDPYLVLDVPGNASDEQIREAHKKQSRIWTKRAVSGDPSVREEAELRVGRLDTALDTLLDLSRRPAFDGQRSRHDVHPSPVPSPVGGSRSSANWVEQAKDALAEGDYHSAAYAAREATHSTGDSAEAWILRSRANAGLGKLDDALYEVRQAITIEPNNPDFHFHAGLIHEELSQWEGALSSYRTAARLAPDEFIYPLAVGSVLLQNGLIDEALLTIEPIHAAYPTVRVVNFYLAQALLDKAESVPAMQGDGAYRVSSPDEITTMRALIGRTASLGLSDDDVDYRVRHIADYLDRMEKRTWTVPRFPFGYSTFKAVAIPIVLGVIAFVLFNSGAAGAGFVLLLFAIAAGATTYGLCWVPGWKVNRRARH</sequence>
<gene>
    <name evidence="4" type="ORF">R3Q59_35545</name>
</gene>
<evidence type="ECO:0000313" key="5">
    <source>
        <dbReference type="Proteomes" id="UP001185737"/>
    </source>
</evidence>
<accession>A0ABU4CRD8</accession>